<dbReference type="STRING" id="595528.A0A0D2UCU2"/>
<evidence type="ECO:0000256" key="1">
    <source>
        <dbReference type="SAM" id="MobiDB-lite"/>
    </source>
</evidence>
<reference evidence="3" key="1">
    <citation type="submission" date="2011-02" db="EMBL/GenBank/DDBJ databases">
        <title>The Genome Sequence of Capsaspora owczarzaki ATCC 30864.</title>
        <authorList>
            <person name="Russ C."/>
            <person name="Cuomo C."/>
            <person name="Burger G."/>
            <person name="Gray M.W."/>
            <person name="Holland P.W.H."/>
            <person name="King N."/>
            <person name="Lang F.B.F."/>
            <person name="Roger A.J."/>
            <person name="Ruiz-Trillo I."/>
            <person name="Young S.K."/>
            <person name="Zeng Q."/>
            <person name="Gargeya S."/>
            <person name="Alvarado L."/>
            <person name="Berlin A."/>
            <person name="Chapman S.B."/>
            <person name="Chen Z."/>
            <person name="Freedman E."/>
            <person name="Gellesch M."/>
            <person name="Goldberg J."/>
            <person name="Griggs A."/>
            <person name="Gujja S."/>
            <person name="Heilman E."/>
            <person name="Heiman D."/>
            <person name="Howarth C."/>
            <person name="Mehta T."/>
            <person name="Neiman D."/>
            <person name="Pearson M."/>
            <person name="Roberts A."/>
            <person name="Saif S."/>
            <person name="Shea T."/>
            <person name="Shenoy N."/>
            <person name="Sisk P."/>
            <person name="Stolte C."/>
            <person name="Sykes S."/>
            <person name="White J."/>
            <person name="Yandava C."/>
            <person name="Haas B."/>
            <person name="Nusbaum C."/>
            <person name="Birren B."/>
        </authorList>
    </citation>
    <scope>NUCLEOTIDE SEQUENCE</scope>
    <source>
        <strain evidence="3">ATCC 30864</strain>
    </source>
</reference>
<dbReference type="OrthoDB" id="5531344at2759"/>
<accession>A0A0D2UCU2</accession>
<keyword evidence="3" id="KW-1185">Reference proteome</keyword>
<name>A0A0D2UCU2_CAPO3</name>
<proteinExistence type="predicted"/>
<dbReference type="PhylomeDB" id="A0A0D2UCU2"/>
<evidence type="ECO:0000313" key="2">
    <source>
        <dbReference type="EMBL" id="KJE92876.1"/>
    </source>
</evidence>
<dbReference type="InParanoid" id="A0A0D2UCU2"/>
<sequence length="211" mass="23322">MSSSSELVQDQATNAEINSEMQKRIAQKRAEIDENNQREFTAPARPGDATCARVGAADIQRHRNLDTGALSSSHVPAVRMDNVVGTYLLPHGVEERVASLEAHLGMENRKLPLNFMARIKEIEDRILALERIDPDYFIARVAVAKQITAHPNLASFASREAAEAASATSATTKRPADETLDSTDSIESRIKELTQTLRDKKQKRTKVDSTK</sequence>
<dbReference type="AlphaFoldDB" id="A0A0D2UCU2"/>
<evidence type="ECO:0000313" key="3">
    <source>
        <dbReference type="Proteomes" id="UP000008743"/>
    </source>
</evidence>
<dbReference type="EMBL" id="KE346364">
    <property type="protein sequence ID" value="KJE92876.1"/>
    <property type="molecule type" value="Genomic_DNA"/>
</dbReference>
<feature type="region of interest" description="Disordered" evidence="1">
    <location>
        <begin position="164"/>
        <end position="189"/>
    </location>
</feature>
<dbReference type="RefSeq" id="XP_004363494.1">
    <property type="nucleotide sequence ID" value="XM_004363437.2"/>
</dbReference>
<protein>
    <submittedName>
        <fullName evidence="2">Uncharacterized protein</fullName>
    </submittedName>
</protein>
<gene>
    <name evidence="2" type="ORF">CAOG_003766</name>
</gene>
<dbReference type="Proteomes" id="UP000008743">
    <property type="component" value="Unassembled WGS sequence"/>
</dbReference>
<organism evidence="2 3">
    <name type="scientific">Capsaspora owczarzaki (strain ATCC 30864)</name>
    <dbReference type="NCBI Taxonomy" id="595528"/>
    <lineage>
        <taxon>Eukaryota</taxon>
        <taxon>Filasterea</taxon>
        <taxon>Capsaspora</taxon>
    </lineage>
</organism>